<accession>A0ABN2WU74</accession>
<evidence type="ECO:0008006" key="9">
    <source>
        <dbReference type="Google" id="ProtNLM"/>
    </source>
</evidence>
<feature type="compositionally biased region" description="Basic and acidic residues" evidence="5">
    <location>
        <begin position="184"/>
        <end position="213"/>
    </location>
</feature>
<protein>
    <recommendedName>
        <fullName evidence="9">Zinc/manganese transport system substrate-binding protein</fullName>
    </recommendedName>
</protein>
<keyword evidence="3" id="KW-0479">Metal-binding</keyword>
<dbReference type="Pfam" id="PF01297">
    <property type="entry name" value="ZnuA"/>
    <property type="match status" value="1"/>
</dbReference>
<keyword evidence="4 6" id="KW-0732">Signal</keyword>
<keyword evidence="8" id="KW-1185">Reference proteome</keyword>
<organism evidence="7 8">
    <name type="scientific">Brevibacterium salitolerans</name>
    <dbReference type="NCBI Taxonomy" id="1403566"/>
    <lineage>
        <taxon>Bacteria</taxon>
        <taxon>Bacillati</taxon>
        <taxon>Actinomycetota</taxon>
        <taxon>Actinomycetes</taxon>
        <taxon>Micrococcales</taxon>
        <taxon>Brevibacteriaceae</taxon>
        <taxon>Brevibacterium</taxon>
    </lineage>
</organism>
<feature type="compositionally biased region" description="Basic and acidic residues" evidence="5">
    <location>
        <begin position="128"/>
        <end position="158"/>
    </location>
</feature>
<evidence type="ECO:0000256" key="3">
    <source>
        <dbReference type="ARBA" id="ARBA00022723"/>
    </source>
</evidence>
<name>A0ABN2WU74_9MICO</name>
<evidence type="ECO:0000256" key="6">
    <source>
        <dbReference type="SAM" id="SignalP"/>
    </source>
</evidence>
<feature type="chain" id="PRO_5047318074" description="Zinc/manganese transport system substrate-binding protein" evidence="6">
    <location>
        <begin position="19"/>
        <end position="387"/>
    </location>
</feature>
<evidence type="ECO:0000256" key="5">
    <source>
        <dbReference type="SAM" id="MobiDB-lite"/>
    </source>
</evidence>
<sequence length="387" mass="40357">MRRLPVIATASLSALVLAGCGTGSGDSAEGGDGVTVVTSTNVYASLAQAVAGDAAEVTPIISDPAQDPHEYEATAHDQLTLSKADLVLMNGGGYDSYMTTMLEAVDGEPEVIDAVGISGLPGSEDASEGAHDHAHGDEDAHAEDEGHDHAEGEGHDHAEDEEASGADGDGHDHADGEAASGAGEGDHAEDGHDHAEGDDHAEGTEAGHEGHDHGAFNEHVWYSVPTMVKVVDEVETHLSELSPEDADTFAANAETVRGELDGLTGRLAEIRDAHEGERAAVTEPVALWLFEDMGLENAVPEEFVYAVEAGSDVSPIVLRNATAALEDEDVKVLAYNTQTSGPEAESLKDKAEELDIPVVELTETAPADQSYSEWMSANIDDLEQALS</sequence>
<proteinExistence type="predicted"/>
<feature type="region of interest" description="Disordered" evidence="5">
    <location>
        <begin position="115"/>
        <end position="213"/>
    </location>
</feature>
<gene>
    <name evidence="7" type="ORF">GCM10009823_20420</name>
</gene>
<reference evidence="7 8" key="1">
    <citation type="journal article" date="2019" name="Int. J. Syst. Evol. Microbiol.">
        <title>The Global Catalogue of Microorganisms (GCM) 10K type strain sequencing project: providing services to taxonomists for standard genome sequencing and annotation.</title>
        <authorList>
            <consortium name="The Broad Institute Genomics Platform"/>
            <consortium name="The Broad Institute Genome Sequencing Center for Infectious Disease"/>
            <person name="Wu L."/>
            <person name="Ma J."/>
        </authorList>
    </citation>
    <scope>NUCLEOTIDE SEQUENCE [LARGE SCALE GENOMIC DNA]</scope>
    <source>
        <strain evidence="7 8">JCM 15900</strain>
    </source>
</reference>
<evidence type="ECO:0000256" key="1">
    <source>
        <dbReference type="ARBA" id="ARBA00004196"/>
    </source>
</evidence>
<dbReference type="Proteomes" id="UP001500984">
    <property type="component" value="Unassembled WGS sequence"/>
</dbReference>
<dbReference type="EMBL" id="BAAAPZ010000008">
    <property type="protein sequence ID" value="GAA2098887.1"/>
    <property type="molecule type" value="Genomic_DNA"/>
</dbReference>
<dbReference type="RefSeq" id="WP_344337081.1">
    <property type="nucleotide sequence ID" value="NZ_BAAAPZ010000008.1"/>
</dbReference>
<evidence type="ECO:0000313" key="7">
    <source>
        <dbReference type="EMBL" id="GAA2098887.1"/>
    </source>
</evidence>
<evidence type="ECO:0000256" key="2">
    <source>
        <dbReference type="ARBA" id="ARBA00022448"/>
    </source>
</evidence>
<dbReference type="SUPFAM" id="SSF53807">
    <property type="entry name" value="Helical backbone' metal receptor"/>
    <property type="match status" value="1"/>
</dbReference>
<comment type="caution">
    <text evidence="7">The sequence shown here is derived from an EMBL/GenBank/DDBJ whole genome shotgun (WGS) entry which is preliminary data.</text>
</comment>
<dbReference type="Gene3D" id="3.40.50.1980">
    <property type="entry name" value="Nitrogenase molybdenum iron protein domain"/>
    <property type="match status" value="2"/>
</dbReference>
<dbReference type="PROSITE" id="PS51257">
    <property type="entry name" value="PROKAR_LIPOPROTEIN"/>
    <property type="match status" value="1"/>
</dbReference>
<dbReference type="PANTHER" id="PTHR42953:SF1">
    <property type="entry name" value="METAL-BINDING PROTEIN HI_0362-RELATED"/>
    <property type="match status" value="1"/>
</dbReference>
<dbReference type="InterPro" id="IPR050492">
    <property type="entry name" value="Bact_metal-bind_prot9"/>
</dbReference>
<evidence type="ECO:0000256" key="4">
    <source>
        <dbReference type="ARBA" id="ARBA00022729"/>
    </source>
</evidence>
<dbReference type="InterPro" id="IPR006127">
    <property type="entry name" value="ZnuA-like"/>
</dbReference>
<feature type="signal peptide" evidence="6">
    <location>
        <begin position="1"/>
        <end position="18"/>
    </location>
</feature>
<keyword evidence="2" id="KW-0813">Transport</keyword>
<evidence type="ECO:0000313" key="8">
    <source>
        <dbReference type="Proteomes" id="UP001500984"/>
    </source>
</evidence>
<comment type="subcellular location">
    <subcellularLocation>
        <location evidence="1">Cell envelope</location>
    </subcellularLocation>
</comment>
<dbReference type="PANTHER" id="PTHR42953">
    <property type="entry name" value="HIGH-AFFINITY ZINC UPTAKE SYSTEM PROTEIN ZNUA-RELATED"/>
    <property type="match status" value="1"/>
</dbReference>